<evidence type="ECO:0000259" key="1">
    <source>
        <dbReference type="Pfam" id="PF21784"/>
    </source>
</evidence>
<accession>A0A7W9T379</accession>
<evidence type="ECO:0000313" key="2">
    <source>
        <dbReference type="EMBL" id="MBB6059644.1"/>
    </source>
</evidence>
<organism evidence="2 3">
    <name type="scientific">Hymenobacter luteus</name>
    <dbReference type="NCBI Taxonomy" id="1411122"/>
    <lineage>
        <taxon>Bacteria</taxon>
        <taxon>Pseudomonadati</taxon>
        <taxon>Bacteroidota</taxon>
        <taxon>Cytophagia</taxon>
        <taxon>Cytophagales</taxon>
        <taxon>Hymenobacteraceae</taxon>
        <taxon>Hymenobacter</taxon>
    </lineage>
</organism>
<gene>
    <name evidence="2" type="ORF">HNQ93_002504</name>
</gene>
<sequence>MKPHSMIPLYNATGTPVAYADDACQAIYDAKGNIVAWFEQELLYTVQGRYLGWVQHGWLYDRCGRPALFAENATGGPARPPLGQAAVAPPRFRLAALPHPLPRRQPRPARRCRTTEWSPLSSITYFVQ</sequence>
<dbReference type="AlphaFoldDB" id="A0A7W9T379"/>
<dbReference type="InterPro" id="IPR048911">
    <property type="entry name" value="Bflower"/>
</dbReference>
<dbReference type="RefSeq" id="WP_183403897.1">
    <property type="nucleotide sequence ID" value="NZ_JACHGG010000003.1"/>
</dbReference>
<keyword evidence="3" id="KW-1185">Reference proteome</keyword>
<protein>
    <recommendedName>
        <fullName evidence="1">4-fold beta flower domain-containing protein</fullName>
    </recommendedName>
</protein>
<feature type="domain" description="4-fold beta flower" evidence="1">
    <location>
        <begin position="7"/>
        <end position="126"/>
    </location>
</feature>
<dbReference type="Pfam" id="PF21784">
    <property type="entry name" value="Bflower"/>
    <property type="match status" value="1"/>
</dbReference>
<reference evidence="2 3" key="1">
    <citation type="submission" date="2020-08" db="EMBL/GenBank/DDBJ databases">
        <title>Genomic Encyclopedia of Type Strains, Phase IV (KMG-IV): sequencing the most valuable type-strain genomes for metagenomic binning, comparative biology and taxonomic classification.</title>
        <authorList>
            <person name="Goeker M."/>
        </authorList>
    </citation>
    <scope>NUCLEOTIDE SEQUENCE [LARGE SCALE GENOMIC DNA]</scope>
    <source>
        <strain evidence="2 3">DSM 26718</strain>
    </source>
</reference>
<name>A0A7W9T379_9BACT</name>
<dbReference type="EMBL" id="JACHGG010000003">
    <property type="protein sequence ID" value="MBB6059644.1"/>
    <property type="molecule type" value="Genomic_DNA"/>
</dbReference>
<comment type="caution">
    <text evidence="2">The sequence shown here is derived from an EMBL/GenBank/DDBJ whole genome shotgun (WGS) entry which is preliminary data.</text>
</comment>
<proteinExistence type="predicted"/>
<evidence type="ECO:0000313" key="3">
    <source>
        <dbReference type="Proteomes" id="UP000532746"/>
    </source>
</evidence>
<dbReference type="Proteomes" id="UP000532746">
    <property type="component" value="Unassembled WGS sequence"/>
</dbReference>